<dbReference type="Proteomes" id="UP000244722">
    <property type="component" value="Unassembled WGS sequence"/>
</dbReference>
<feature type="region of interest" description="Disordered" evidence="1">
    <location>
        <begin position="130"/>
        <end position="156"/>
    </location>
</feature>
<gene>
    <name evidence="2" type="ORF">B9Z19DRAFT_1137365</name>
</gene>
<comment type="caution">
    <text evidence="2">The sequence shown here is derived from an EMBL/GenBank/DDBJ whole genome shotgun (WGS) entry which is preliminary data.</text>
</comment>
<evidence type="ECO:0000313" key="2">
    <source>
        <dbReference type="EMBL" id="PUU72528.1"/>
    </source>
</evidence>
<name>A0A2T6ZAL0_TUBBO</name>
<sequence length="156" mass="17380">MWLGFAKKTREVFVLNLYRTITRSLETQHSIWQERREGFMDDNDAIYPELQYQLDSDSHGEPARRRQTPIDALVRSLLMLVNLKSGFLDADPAGLEDRCRQTEKLGPENVRSPHSFSSLSLSLEDFEAGKASLGGGGNIQQDAEGGQEVVGIKGGN</sequence>
<organism evidence="2 3">
    <name type="scientific">Tuber borchii</name>
    <name type="common">White truffle</name>
    <dbReference type="NCBI Taxonomy" id="42251"/>
    <lineage>
        <taxon>Eukaryota</taxon>
        <taxon>Fungi</taxon>
        <taxon>Dikarya</taxon>
        <taxon>Ascomycota</taxon>
        <taxon>Pezizomycotina</taxon>
        <taxon>Pezizomycetes</taxon>
        <taxon>Pezizales</taxon>
        <taxon>Tuberaceae</taxon>
        <taxon>Tuber</taxon>
    </lineage>
</organism>
<accession>A0A2T6ZAL0</accession>
<dbReference type="EMBL" id="NESQ01000515">
    <property type="protein sequence ID" value="PUU72528.1"/>
    <property type="molecule type" value="Genomic_DNA"/>
</dbReference>
<keyword evidence="3" id="KW-1185">Reference proteome</keyword>
<protein>
    <submittedName>
        <fullName evidence="2">Uncharacterized protein</fullName>
    </submittedName>
</protein>
<evidence type="ECO:0000313" key="3">
    <source>
        <dbReference type="Proteomes" id="UP000244722"/>
    </source>
</evidence>
<dbReference type="AlphaFoldDB" id="A0A2T6ZAL0"/>
<reference evidence="2 3" key="1">
    <citation type="submission" date="2017-04" db="EMBL/GenBank/DDBJ databases">
        <title>Draft genome sequence of Tuber borchii Vittad., a whitish edible truffle.</title>
        <authorList>
            <consortium name="DOE Joint Genome Institute"/>
            <person name="Murat C."/>
            <person name="Kuo A."/>
            <person name="Barry K.W."/>
            <person name="Clum A."/>
            <person name="Dockter R.B."/>
            <person name="Fauchery L."/>
            <person name="Iotti M."/>
            <person name="Kohler A."/>
            <person name="Labutti K."/>
            <person name="Lindquist E.A."/>
            <person name="Lipzen A."/>
            <person name="Ohm R.A."/>
            <person name="Wang M."/>
            <person name="Grigoriev I.V."/>
            <person name="Zambonelli A."/>
            <person name="Martin F.M."/>
        </authorList>
    </citation>
    <scope>NUCLEOTIDE SEQUENCE [LARGE SCALE GENOMIC DNA]</scope>
    <source>
        <strain evidence="2 3">Tbo3840</strain>
    </source>
</reference>
<evidence type="ECO:0000256" key="1">
    <source>
        <dbReference type="SAM" id="MobiDB-lite"/>
    </source>
</evidence>
<proteinExistence type="predicted"/>